<name>A0ABV0R798_9TELE</name>
<comment type="caution">
    <text evidence="1">The sequence shown here is derived from an EMBL/GenBank/DDBJ whole genome shotgun (WGS) entry which is preliminary data.</text>
</comment>
<keyword evidence="2" id="KW-1185">Reference proteome</keyword>
<sequence>MHNRTKRKVRRRLTPSYITSWSNLSIRHIIRISPLRTLSCRHHLNLSFCPSAQRTLSCRRTLPQGAIISRHSLGVQPACFGSFGSAAALTSVLSVFVKQEAGQKCVGVKLLLFTYRYVLLLSGSTANVCFKPPQCFSGSSVKSSRIGGVFVGF</sequence>
<accession>A0ABV0R798</accession>
<protein>
    <submittedName>
        <fullName evidence="1">Uncharacterized protein</fullName>
    </submittedName>
</protein>
<organism evidence="1 2">
    <name type="scientific">Xenoophorus captivus</name>
    <dbReference type="NCBI Taxonomy" id="1517983"/>
    <lineage>
        <taxon>Eukaryota</taxon>
        <taxon>Metazoa</taxon>
        <taxon>Chordata</taxon>
        <taxon>Craniata</taxon>
        <taxon>Vertebrata</taxon>
        <taxon>Euteleostomi</taxon>
        <taxon>Actinopterygii</taxon>
        <taxon>Neopterygii</taxon>
        <taxon>Teleostei</taxon>
        <taxon>Neoteleostei</taxon>
        <taxon>Acanthomorphata</taxon>
        <taxon>Ovalentaria</taxon>
        <taxon>Atherinomorphae</taxon>
        <taxon>Cyprinodontiformes</taxon>
        <taxon>Goodeidae</taxon>
        <taxon>Xenoophorus</taxon>
    </lineage>
</organism>
<proteinExistence type="predicted"/>
<gene>
    <name evidence="1" type="ORF">XENOCAPTIV_000426</name>
</gene>
<reference evidence="1 2" key="1">
    <citation type="submission" date="2021-06" db="EMBL/GenBank/DDBJ databases">
        <authorList>
            <person name="Palmer J.M."/>
        </authorList>
    </citation>
    <scope>NUCLEOTIDE SEQUENCE [LARGE SCALE GENOMIC DNA]</scope>
    <source>
        <strain evidence="1 2">XC_2019</strain>
        <tissue evidence="1">Muscle</tissue>
    </source>
</reference>
<dbReference type="Proteomes" id="UP001434883">
    <property type="component" value="Unassembled WGS sequence"/>
</dbReference>
<dbReference type="EMBL" id="JAHRIN010034646">
    <property type="protein sequence ID" value="MEQ2203541.1"/>
    <property type="molecule type" value="Genomic_DNA"/>
</dbReference>
<evidence type="ECO:0000313" key="2">
    <source>
        <dbReference type="Proteomes" id="UP001434883"/>
    </source>
</evidence>
<evidence type="ECO:0000313" key="1">
    <source>
        <dbReference type="EMBL" id="MEQ2203541.1"/>
    </source>
</evidence>